<dbReference type="RefSeq" id="WP_063217006.1">
    <property type="nucleotide sequence ID" value="NZ_CP015221.1"/>
</dbReference>
<accession>A0A143QTI1</accession>
<protein>
    <submittedName>
        <fullName evidence="1">Uncharacterized protein</fullName>
    </submittedName>
</protein>
<dbReference type="InterPro" id="IPR036388">
    <property type="entry name" value="WH-like_DNA-bd_sf"/>
</dbReference>
<dbReference type="KEGG" id="rhs:A3Q41_05039"/>
<gene>
    <name evidence="1" type="ORF">A3Q41_05039</name>
</gene>
<dbReference type="OrthoDB" id="4474113at2"/>
<dbReference type="EMBL" id="CP015221">
    <property type="protein sequence ID" value="AMY26294.1"/>
    <property type="molecule type" value="Genomic_DNA"/>
</dbReference>
<dbReference type="Proteomes" id="UP000076038">
    <property type="component" value="Plasmid unnamed1"/>
</dbReference>
<geneLocation type="plasmid" evidence="1 2">
    <name>unnamed1</name>
</geneLocation>
<name>A0A143QTI1_RHOFA</name>
<dbReference type="Gene3D" id="1.10.10.10">
    <property type="entry name" value="Winged helix-like DNA-binding domain superfamily/Winged helix DNA-binding domain"/>
    <property type="match status" value="1"/>
</dbReference>
<evidence type="ECO:0000313" key="1">
    <source>
        <dbReference type="EMBL" id="AMY26294.1"/>
    </source>
</evidence>
<reference evidence="2" key="2">
    <citation type="submission" date="2016-04" db="EMBL/GenBank/DDBJ databases">
        <title>Complete Genome and Plasmid Sequences for Rhodococcus fascians D188 and Draft Sequences for Rhodococcus spp. Isolates PBTS 1 and PBTS 2.</title>
        <authorList>
            <person name="Stamer R."/>
            <person name="Vereecke D."/>
            <person name="Zhang Y."/>
            <person name="Schilkey F."/>
            <person name="Devitt N."/>
            <person name="Randall J."/>
        </authorList>
    </citation>
    <scope>NUCLEOTIDE SEQUENCE [LARGE SCALE GENOMIC DNA]</scope>
    <source>
        <strain evidence="2">PBTS2</strain>
        <plasmid evidence="2">unnamed1</plasmid>
    </source>
</reference>
<dbReference type="AlphaFoldDB" id="A0A143QTI1"/>
<sequence>MTAFGGGERRKYRIVDEATRDAAIGTVCDAIEKGTSFTAACKVVAQHLDVAETTVRGWVNDSGRRPRADFEQVLELRRALEAAAELNHRLAAGRTSGSMFGTATS</sequence>
<reference evidence="1 2" key="1">
    <citation type="journal article" date="2016" name="Genome Announc.">
        <title>Complete Genome and Plasmid Sequences for Rhodococcus fascians D188 and Draft Sequences for Rhodococcus Isolates PBTS 1 and PBTS 2.</title>
        <authorList>
            <person name="Stamler R.A."/>
            <person name="Vereecke D."/>
            <person name="Zhang Y."/>
            <person name="Schilkey F."/>
            <person name="Devitt N."/>
            <person name="Randall J.J."/>
        </authorList>
    </citation>
    <scope>NUCLEOTIDE SEQUENCE [LARGE SCALE GENOMIC DNA]</scope>
    <source>
        <strain evidence="1 2">PBTS2</strain>
        <plasmid evidence="1">unnamed1</plasmid>
    </source>
</reference>
<evidence type="ECO:0000313" key="2">
    <source>
        <dbReference type="Proteomes" id="UP000076038"/>
    </source>
</evidence>
<organism evidence="1 2">
    <name type="scientific">Rhodococcoides fascians</name>
    <name type="common">Rhodococcus fascians</name>
    <dbReference type="NCBI Taxonomy" id="1828"/>
    <lineage>
        <taxon>Bacteria</taxon>
        <taxon>Bacillati</taxon>
        <taxon>Actinomycetota</taxon>
        <taxon>Actinomycetes</taxon>
        <taxon>Mycobacteriales</taxon>
        <taxon>Nocardiaceae</taxon>
        <taxon>Rhodococcoides</taxon>
    </lineage>
</organism>
<proteinExistence type="predicted"/>
<keyword evidence="1" id="KW-0614">Plasmid</keyword>
<dbReference type="PATRIC" id="fig|1653479.3.peg.5109"/>
<keyword evidence="2" id="KW-1185">Reference proteome</keyword>